<dbReference type="NCBIfam" id="NF005460">
    <property type="entry name" value="PRK07056.1"/>
    <property type="match status" value="1"/>
</dbReference>
<evidence type="ECO:0000259" key="1">
    <source>
        <dbReference type="Pfam" id="PF01425"/>
    </source>
</evidence>
<evidence type="ECO:0000313" key="3">
    <source>
        <dbReference type="Proteomes" id="UP000326780"/>
    </source>
</evidence>
<evidence type="ECO:0000313" key="2">
    <source>
        <dbReference type="EMBL" id="QFZ84712.1"/>
    </source>
</evidence>
<dbReference type="AlphaFoldDB" id="A0A5Q0M8I6"/>
<dbReference type="GO" id="GO:0004040">
    <property type="term" value="F:amidase activity"/>
    <property type="evidence" value="ECO:0007669"/>
    <property type="project" value="UniProtKB-EC"/>
</dbReference>
<sequence>MGTFSKLEIVDAMLSRIDDPTGQGSVVFTQVYREQARASAASADALKKVGIEQHPLAGVAISVKDLFDVKGAQTLAGSRVLKDAQPAAHDAAVIARLRQCGASIIGKTNMSEFAFSGLGINPHYGTPVSVWDRPARRIPGGSSSGAAVSVAEGMAWAAIGTDTGGSCRIPAALNGIVGMKPTASTVPRDGVLPLSFSYDSIGPLASTVADCARVYSVISASAAALVERECSTLRLGVIRNYVMEGLDDSVGYTYEAALRKLAAAGAILHELTLPVLIDIPDVLHGGGLVAAEAFQWHRELLSSQEREYDPRVSVRIQRGKSISAADYISLLGLRERMIQRWSAQIAAFDSVLMPTVPTVAPTLEALEDDGEYGRANLLMLRNPTIVNVLDGCAVSLPCHERGAAPVGLSIVGDRQRDWQVLSIAHAIEQVLSA</sequence>
<organism evidence="2 3">
    <name type="scientific">Variovorax paradoxus</name>
    <dbReference type="NCBI Taxonomy" id="34073"/>
    <lineage>
        <taxon>Bacteria</taxon>
        <taxon>Pseudomonadati</taxon>
        <taxon>Pseudomonadota</taxon>
        <taxon>Betaproteobacteria</taxon>
        <taxon>Burkholderiales</taxon>
        <taxon>Comamonadaceae</taxon>
        <taxon>Variovorax</taxon>
    </lineage>
</organism>
<dbReference type="PANTHER" id="PTHR11895">
    <property type="entry name" value="TRANSAMIDASE"/>
    <property type="match status" value="1"/>
</dbReference>
<dbReference type="Gene3D" id="3.90.1300.10">
    <property type="entry name" value="Amidase signature (AS) domain"/>
    <property type="match status" value="1"/>
</dbReference>
<dbReference type="EMBL" id="CP045644">
    <property type="protein sequence ID" value="QFZ84712.1"/>
    <property type="molecule type" value="Genomic_DNA"/>
</dbReference>
<reference evidence="2 3" key="1">
    <citation type="submission" date="2019-10" db="EMBL/GenBank/DDBJ databases">
        <title>Complete genome sequence of Variovorax paradoxus 5C-2.</title>
        <authorList>
            <person name="Gogoleva N.E."/>
            <person name="Balkin A.S."/>
        </authorList>
    </citation>
    <scope>NUCLEOTIDE SEQUENCE [LARGE SCALE GENOMIC DNA]</scope>
    <source>
        <strain evidence="2 3">5C-2</strain>
    </source>
</reference>
<dbReference type="InterPro" id="IPR000120">
    <property type="entry name" value="Amidase"/>
</dbReference>
<accession>A0A5Q0M8I6</accession>
<dbReference type="SUPFAM" id="SSF75304">
    <property type="entry name" value="Amidase signature (AS) enzymes"/>
    <property type="match status" value="1"/>
</dbReference>
<dbReference type="RefSeq" id="WP_153283335.1">
    <property type="nucleotide sequence ID" value="NZ_CP045644.1"/>
</dbReference>
<dbReference type="Proteomes" id="UP000326780">
    <property type="component" value="Chromosome"/>
</dbReference>
<proteinExistence type="predicted"/>
<dbReference type="PANTHER" id="PTHR11895:SF176">
    <property type="entry name" value="AMIDASE AMID-RELATED"/>
    <property type="match status" value="1"/>
</dbReference>
<name>A0A5Q0M8I6_VARPD</name>
<gene>
    <name evidence="2" type="ORF">GFK26_19030</name>
</gene>
<dbReference type="Pfam" id="PF01425">
    <property type="entry name" value="Amidase"/>
    <property type="match status" value="1"/>
</dbReference>
<feature type="domain" description="Amidase" evidence="1">
    <location>
        <begin position="8"/>
        <end position="421"/>
    </location>
</feature>
<dbReference type="InterPro" id="IPR036928">
    <property type="entry name" value="AS_sf"/>
</dbReference>
<dbReference type="InterPro" id="IPR023631">
    <property type="entry name" value="Amidase_dom"/>
</dbReference>
<keyword evidence="2" id="KW-0378">Hydrolase</keyword>
<dbReference type="EC" id="3.5.1.4" evidence="2"/>
<protein>
    <submittedName>
        <fullName evidence="2">Amidase</fullName>
        <ecNumber evidence="2">3.5.1.4</ecNumber>
    </submittedName>
</protein>